<comment type="caution">
    <text evidence="8">The sequence shown here is derived from an EMBL/GenBank/DDBJ whole genome shotgun (WGS) entry which is preliminary data.</text>
</comment>
<evidence type="ECO:0000256" key="7">
    <source>
        <dbReference type="SAM" id="Phobius"/>
    </source>
</evidence>
<dbReference type="AlphaFoldDB" id="A0A1U7M7Z4"/>
<dbReference type="PROSITE" id="PS00610">
    <property type="entry name" value="NA_NEUROTRAN_SYMP_1"/>
    <property type="match status" value="1"/>
</dbReference>
<keyword evidence="2 6" id="KW-0813">Transport</keyword>
<feature type="transmembrane region" description="Helical" evidence="7">
    <location>
        <begin position="343"/>
        <end position="363"/>
    </location>
</feature>
<feature type="transmembrane region" description="Helical" evidence="7">
    <location>
        <begin position="214"/>
        <end position="237"/>
    </location>
</feature>
<dbReference type="OrthoDB" id="9762833at2"/>
<feature type="transmembrane region" description="Helical" evidence="7">
    <location>
        <begin position="301"/>
        <end position="331"/>
    </location>
</feature>
<dbReference type="Pfam" id="PF00209">
    <property type="entry name" value="SNF"/>
    <property type="match status" value="2"/>
</dbReference>
<dbReference type="NCBIfam" id="NF037979">
    <property type="entry name" value="Na_transp"/>
    <property type="match status" value="1"/>
</dbReference>
<dbReference type="PRINTS" id="PR00176">
    <property type="entry name" value="NANEUSMPORT"/>
</dbReference>
<evidence type="ECO:0000256" key="4">
    <source>
        <dbReference type="ARBA" id="ARBA00022989"/>
    </source>
</evidence>
<dbReference type="PROSITE" id="PS50267">
    <property type="entry name" value="NA_NEUROTRAN_SYMP_3"/>
    <property type="match status" value="1"/>
</dbReference>
<feature type="transmembrane region" description="Helical" evidence="7">
    <location>
        <begin position="12"/>
        <end position="31"/>
    </location>
</feature>
<keyword evidence="4 7" id="KW-1133">Transmembrane helix</keyword>
<feature type="transmembrane region" description="Helical" evidence="7">
    <location>
        <begin position="423"/>
        <end position="444"/>
    </location>
</feature>
<organism evidence="8 9">
    <name type="scientific">Tissierella creatinophila DSM 6911</name>
    <dbReference type="NCBI Taxonomy" id="1123403"/>
    <lineage>
        <taxon>Bacteria</taxon>
        <taxon>Bacillati</taxon>
        <taxon>Bacillota</taxon>
        <taxon>Tissierellia</taxon>
        <taxon>Tissierellales</taxon>
        <taxon>Tissierellaceae</taxon>
        <taxon>Tissierella</taxon>
    </lineage>
</organism>
<dbReference type="InterPro" id="IPR000175">
    <property type="entry name" value="Na/ntran_symport"/>
</dbReference>
<dbReference type="Proteomes" id="UP000186112">
    <property type="component" value="Unassembled WGS sequence"/>
</dbReference>
<dbReference type="InterPro" id="IPR047218">
    <property type="entry name" value="YocR/YhdH-like"/>
</dbReference>
<name>A0A1U7M7Z4_TISCR</name>
<comment type="subcellular location">
    <subcellularLocation>
        <location evidence="1">Membrane</location>
        <topology evidence="1">Multi-pass membrane protein</topology>
    </subcellularLocation>
</comment>
<evidence type="ECO:0000256" key="6">
    <source>
        <dbReference type="RuleBase" id="RU003732"/>
    </source>
</evidence>
<evidence type="ECO:0000256" key="3">
    <source>
        <dbReference type="ARBA" id="ARBA00022692"/>
    </source>
</evidence>
<reference evidence="8 9" key="1">
    <citation type="submission" date="2016-02" db="EMBL/GenBank/DDBJ databases">
        <title>Genome sequence of Tissierella creatinophila DSM 6911.</title>
        <authorList>
            <person name="Poehlein A."/>
            <person name="Daniel R."/>
        </authorList>
    </citation>
    <scope>NUCLEOTIDE SEQUENCE [LARGE SCALE GENOMIC DNA]</scope>
    <source>
        <strain evidence="8 9">DSM 6911</strain>
    </source>
</reference>
<dbReference type="InterPro" id="IPR037272">
    <property type="entry name" value="SNS_sf"/>
</dbReference>
<dbReference type="PANTHER" id="PTHR42948">
    <property type="entry name" value="TRANSPORTER"/>
    <property type="match status" value="1"/>
</dbReference>
<protein>
    <recommendedName>
        <fullName evidence="6">Transporter</fullName>
    </recommendedName>
</protein>
<dbReference type="SUPFAM" id="SSF161070">
    <property type="entry name" value="SNF-like"/>
    <property type="match status" value="1"/>
</dbReference>
<keyword evidence="3 6" id="KW-0812">Transmembrane</keyword>
<feature type="transmembrane region" description="Helical" evidence="7">
    <location>
        <begin position="383"/>
        <end position="402"/>
    </location>
</feature>
<accession>A0A1U7M7Z4</accession>
<evidence type="ECO:0000313" key="8">
    <source>
        <dbReference type="EMBL" id="OLS03443.1"/>
    </source>
</evidence>
<keyword evidence="5 7" id="KW-0472">Membrane</keyword>
<dbReference type="PANTHER" id="PTHR42948:SF1">
    <property type="entry name" value="TRANSPORTER"/>
    <property type="match status" value="1"/>
</dbReference>
<evidence type="ECO:0000256" key="1">
    <source>
        <dbReference type="ARBA" id="ARBA00004141"/>
    </source>
</evidence>
<dbReference type="RefSeq" id="WP_075724897.1">
    <property type="nucleotide sequence ID" value="NZ_LTDM01000007.1"/>
</dbReference>
<dbReference type="EMBL" id="LTDM01000007">
    <property type="protein sequence ID" value="OLS03443.1"/>
    <property type="molecule type" value="Genomic_DNA"/>
</dbReference>
<feature type="transmembrane region" description="Helical" evidence="7">
    <location>
        <begin position="85"/>
        <end position="105"/>
    </location>
</feature>
<dbReference type="GO" id="GO:0016020">
    <property type="term" value="C:membrane"/>
    <property type="evidence" value="ECO:0007669"/>
    <property type="project" value="UniProtKB-SubCell"/>
</dbReference>
<gene>
    <name evidence="8" type="ORF">TICRE_05560</name>
</gene>
<evidence type="ECO:0000256" key="5">
    <source>
        <dbReference type="ARBA" id="ARBA00023136"/>
    </source>
</evidence>
<feature type="transmembrane region" description="Helical" evidence="7">
    <location>
        <begin position="258"/>
        <end position="277"/>
    </location>
</feature>
<keyword evidence="9" id="KW-1185">Reference proteome</keyword>
<evidence type="ECO:0000313" key="9">
    <source>
        <dbReference type="Proteomes" id="UP000186112"/>
    </source>
</evidence>
<proteinExistence type="inferred from homology"/>
<feature type="transmembrane region" description="Helical" evidence="7">
    <location>
        <begin position="145"/>
        <end position="163"/>
    </location>
</feature>
<keyword evidence="6" id="KW-0769">Symport</keyword>
<comment type="similarity">
    <text evidence="6">Belongs to the sodium:neurotransmitter symporter (SNF) (TC 2.A.22) family.</text>
</comment>
<feature type="transmembrane region" description="Helical" evidence="7">
    <location>
        <begin position="175"/>
        <end position="194"/>
    </location>
</feature>
<evidence type="ECO:0000256" key="2">
    <source>
        <dbReference type="ARBA" id="ARBA00022448"/>
    </source>
</evidence>
<dbReference type="GO" id="GO:0015293">
    <property type="term" value="F:symporter activity"/>
    <property type="evidence" value="ECO:0007669"/>
    <property type="project" value="UniProtKB-KW"/>
</dbReference>
<sequence>MEKREGFSSKFGILAAAIGSAVGLGNIWRFPYVTGKYGGGAFLIIYLGIVAIIGLPLMLSEFVIGREAKLDAIGSFKKLDSKRPFYISGVLGVLSAFFILSYYGVVAGWTLEYVFSSITNKFAGQNSEEIANMFGTFIQHPYRPIIWQIIFMGVTGLVVSTGIEKGIEKVSKIMVPLLLVLIIVLDIRAISLPNSMEGLKFLFKPDFSIIDRRVVLAALGHAFYSLSLGMGIMITYGSYIGDKENLGKTALQISIADTLIALLAGVAIFPAVFAYGLDPAEGPGLVFTTLPNVFNQMPGGYFFSIMFFSLLALAALTSTISLLEVVVAFLVDSLKMERKKASILSFTSITIIGFFASLANGPLSGKVFFGKNFFDFLDTTTANYFLTTAALISVIFIGWFMNKDRVKAQLTSEGSFNVMYEKAFYTIIRYIAPIGILLVFLYQIGVFGEKL</sequence>
<feature type="transmembrane region" description="Helical" evidence="7">
    <location>
        <begin position="43"/>
        <end position="64"/>
    </location>
</feature>
<dbReference type="CDD" id="cd10336">
    <property type="entry name" value="SLC6sbd_Tyt1-Like"/>
    <property type="match status" value="1"/>
</dbReference>